<evidence type="ECO:0000256" key="1">
    <source>
        <dbReference type="SAM" id="Phobius"/>
    </source>
</evidence>
<dbReference type="Pfam" id="PF09335">
    <property type="entry name" value="VTT_dom"/>
    <property type="match status" value="1"/>
</dbReference>
<feature type="transmembrane region" description="Helical" evidence="1">
    <location>
        <begin position="118"/>
        <end position="138"/>
    </location>
</feature>
<dbReference type="EMBL" id="UINC01053472">
    <property type="protein sequence ID" value="SVB70025.1"/>
    <property type="molecule type" value="Genomic_DNA"/>
</dbReference>
<feature type="transmembrane region" description="Helical" evidence="1">
    <location>
        <begin position="41"/>
        <end position="59"/>
    </location>
</feature>
<dbReference type="AlphaFoldDB" id="A0A382G5H7"/>
<keyword evidence="1" id="KW-1133">Transmembrane helix</keyword>
<gene>
    <name evidence="3" type="ORF">METZ01_LOCUS222879</name>
</gene>
<reference evidence="3" key="1">
    <citation type="submission" date="2018-05" db="EMBL/GenBank/DDBJ databases">
        <authorList>
            <person name="Lanie J.A."/>
            <person name="Ng W.-L."/>
            <person name="Kazmierczak K.M."/>
            <person name="Andrzejewski T.M."/>
            <person name="Davidsen T.M."/>
            <person name="Wayne K.J."/>
            <person name="Tettelin H."/>
            <person name="Glass J.I."/>
            <person name="Rusch D."/>
            <person name="Podicherti R."/>
            <person name="Tsui H.-C.T."/>
            <person name="Winkler M.E."/>
        </authorList>
    </citation>
    <scope>NUCLEOTIDE SEQUENCE</scope>
</reference>
<name>A0A382G5H7_9ZZZZ</name>
<keyword evidence="1" id="KW-0812">Transmembrane</keyword>
<feature type="domain" description="VTT" evidence="2">
    <location>
        <begin position="60"/>
        <end position="169"/>
    </location>
</feature>
<keyword evidence="1" id="KW-0472">Membrane</keyword>
<accession>A0A382G5H7</accession>
<feature type="non-terminal residue" evidence="3">
    <location>
        <position position="1"/>
    </location>
</feature>
<dbReference type="InterPro" id="IPR032816">
    <property type="entry name" value="VTT_dom"/>
</dbReference>
<protein>
    <recommendedName>
        <fullName evidence="2">VTT domain-containing protein</fullName>
    </recommendedName>
</protein>
<evidence type="ECO:0000259" key="2">
    <source>
        <dbReference type="Pfam" id="PF09335"/>
    </source>
</evidence>
<feature type="transmembrane region" description="Helical" evidence="1">
    <location>
        <begin position="150"/>
        <end position="169"/>
    </location>
</feature>
<evidence type="ECO:0000313" key="3">
    <source>
        <dbReference type="EMBL" id="SVB70025.1"/>
    </source>
</evidence>
<sequence length="180" mass="19799">VTKKRIVVVLVVAVIAIAVVSGTLGREIYSGQSPGLTSYALIHFAGYLFFLLMPVEALVPIYQAEGHPGPTLILIAVGTAIMAQAIDYGIGRFVSTRAIQDFIGPVRYERFETKIDKWGGWAILFFNLFPLSSPNMLLVAGMIRFSVRRAFFFSALGLTLKYSGIVYLYDLIAPLFSAVR</sequence>
<organism evidence="3">
    <name type="scientific">marine metagenome</name>
    <dbReference type="NCBI Taxonomy" id="408172"/>
    <lineage>
        <taxon>unclassified sequences</taxon>
        <taxon>metagenomes</taxon>
        <taxon>ecological metagenomes</taxon>
    </lineage>
</organism>
<feature type="transmembrane region" description="Helical" evidence="1">
    <location>
        <begin position="71"/>
        <end position="90"/>
    </location>
</feature>
<proteinExistence type="predicted"/>